<dbReference type="Proteomes" id="UP000005239">
    <property type="component" value="Unassembled WGS sequence"/>
</dbReference>
<gene>
    <name evidence="1" type="primary">WBGene00277246</name>
</gene>
<reference evidence="2" key="1">
    <citation type="journal article" date="2008" name="Nat. Genet.">
        <title>The Pristionchus pacificus genome provides a unique perspective on nematode lifestyle and parasitism.</title>
        <authorList>
            <person name="Dieterich C."/>
            <person name="Clifton S.W."/>
            <person name="Schuster L.N."/>
            <person name="Chinwalla A."/>
            <person name="Delehaunty K."/>
            <person name="Dinkelacker I."/>
            <person name="Fulton L."/>
            <person name="Fulton R."/>
            <person name="Godfrey J."/>
            <person name="Minx P."/>
            <person name="Mitreva M."/>
            <person name="Roeseler W."/>
            <person name="Tian H."/>
            <person name="Witte H."/>
            <person name="Yang S.P."/>
            <person name="Wilson R.K."/>
            <person name="Sommer R.J."/>
        </authorList>
    </citation>
    <scope>NUCLEOTIDE SEQUENCE [LARGE SCALE GENOMIC DNA]</scope>
    <source>
        <strain evidence="2">PS312</strain>
    </source>
</reference>
<evidence type="ECO:0000313" key="1">
    <source>
        <dbReference type="EnsemblMetazoa" id="PPA38877.1"/>
    </source>
</evidence>
<dbReference type="AlphaFoldDB" id="A0A2A6CYU0"/>
<sequence length="148" mass="16651">MISPNYDTENPYFETCGIRISLTGHNHPDTITIQHSLPSVHHVHFDNLRREGKDCDMQIINGGGIMNVHKRASCILQISSESKLVGVLYQFLRAELSKYSPASDTWTSLKVKRYWSKCILVASGGALFACGSNEYVLGVERYDPWTDT</sequence>
<evidence type="ECO:0000313" key="2">
    <source>
        <dbReference type="Proteomes" id="UP000005239"/>
    </source>
</evidence>
<dbReference type="EnsemblMetazoa" id="PPA38877.1">
    <property type="protein sequence ID" value="PPA38877.1"/>
    <property type="gene ID" value="WBGene00277246"/>
</dbReference>
<reference evidence="1" key="2">
    <citation type="submission" date="2022-06" db="UniProtKB">
        <authorList>
            <consortium name="EnsemblMetazoa"/>
        </authorList>
    </citation>
    <scope>IDENTIFICATION</scope>
    <source>
        <strain evidence="1">PS312</strain>
    </source>
</reference>
<proteinExistence type="predicted"/>
<organism evidence="1 2">
    <name type="scientific">Pristionchus pacificus</name>
    <name type="common">Parasitic nematode worm</name>
    <dbReference type="NCBI Taxonomy" id="54126"/>
    <lineage>
        <taxon>Eukaryota</taxon>
        <taxon>Metazoa</taxon>
        <taxon>Ecdysozoa</taxon>
        <taxon>Nematoda</taxon>
        <taxon>Chromadorea</taxon>
        <taxon>Rhabditida</taxon>
        <taxon>Rhabditina</taxon>
        <taxon>Diplogasteromorpha</taxon>
        <taxon>Diplogasteroidea</taxon>
        <taxon>Neodiplogasteridae</taxon>
        <taxon>Pristionchus</taxon>
    </lineage>
</organism>
<keyword evidence="2" id="KW-1185">Reference proteome</keyword>
<accession>A0A8R1URZ2</accession>
<name>A0A2A6CYU0_PRIPA</name>
<protein>
    <submittedName>
        <fullName evidence="1">Uncharacterized protein</fullName>
    </submittedName>
</protein>
<accession>A0A2A6CYU0</accession>